<dbReference type="Pfam" id="PF00196">
    <property type="entry name" value="GerE"/>
    <property type="match status" value="1"/>
</dbReference>
<keyword evidence="9" id="KW-1185">Reference proteome</keyword>
<dbReference type="CDD" id="cd17535">
    <property type="entry name" value="REC_NarL-like"/>
    <property type="match status" value="1"/>
</dbReference>
<dbReference type="EMBL" id="CP023699">
    <property type="protein sequence ID" value="QEU97173.1"/>
    <property type="molecule type" value="Genomic_DNA"/>
</dbReference>
<feature type="domain" description="HTH luxR-type" evidence="6">
    <location>
        <begin position="152"/>
        <end position="217"/>
    </location>
</feature>
<dbReference type="PROSITE" id="PS50043">
    <property type="entry name" value="HTH_LUXR_2"/>
    <property type="match status" value="1"/>
</dbReference>
<evidence type="ECO:0000256" key="3">
    <source>
        <dbReference type="ARBA" id="ARBA00023125"/>
    </source>
</evidence>
<dbReference type="GO" id="GO:0003677">
    <property type="term" value="F:DNA binding"/>
    <property type="evidence" value="ECO:0007669"/>
    <property type="project" value="UniProtKB-KW"/>
</dbReference>
<dbReference type="GO" id="GO:0000160">
    <property type="term" value="P:phosphorelay signal transduction system"/>
    <property type="evidence" value="ECO:0007669"/>
    <property type="project" value="InterPro"/>
</dbReference>
<evidence type="ECO:0000313" key="9">
    <source>
        <dbReference type="Proteomes" id="UP000325529"/>
    </source>
</evidence>
<dbReference type="Gene3D" id="3.40.50.2300">
    <property type="match status" value="1"/>
</dbReference>
<dbReference type="InterPro" id="IPR001789">
    <property type="entry name" value="Sig_transdc_resp-reg_receiver"/>
</dbReference>
<keyword evidence="4" id="KW-0804">Transcription</keyword>
<dbReference type="SUPFAM" id="SSF52172">
    <property type="entry name" value="CheY-like"/>
    <property type="match status" value="1"/>
</dbReference>
<sequence>MNTIRLLLVDDDPLVRAGLSFMLGGADDIEIVGQAGDGSEVAPLVGELRPDVVLMDIRMPTMDGLAATEALRKRPDAPEVIVLTTFHADEQVLRALRAGAAGFVLKDTAPAEIVAAVRAVAAGEPVLSPTVTQQLITQVTGVDPQTDRRRRAVERLGSLAEREREVAVAVGRGGSNADIAAELFLSVATVKAHVSRILTKLDLNNRVQIALLAHDAGLLDEPR</sequence>
<dbReference type="RefSeq" id="WP_055552633.1">
    <property type="nucleotide sequence ID" value="NZ_CP023699.1"/>
</dbReference>
<protein>
    <submittedName>
        <fullName evidence="8">DNA-binding response regulator</fullName>
    </submittedName>
</protein>
<dbReference type="SUPFAM" id="SSF46894">
    <property type="entry name" value="C-terminal effector domain of the bipartite response regulators"/>
    <property type="match status" value="1"/>
</dbReference>
<dbReference type="AlphaFoldDB" id="A0A5J6GQA1"/>
<dbReference type="PANTHER" id="PTHR43214:SF24">
    <property type="entry name" value="TRANSCRIPTIONAL REGULATORY PROTEIN NARL-RELATED"/>
    <property type="match status" value="1"/>
</dbReference>
<dbReference type="PANTHER" id="PTHR43214">
    <property type="entry name" value="TWO-COMPONENT RESPONSE REGULATOR"/>
    <property type="match status" value="1"/>
</dbReference>
<dbReference type="GO" id="GO:0006355">
    <property type="term" value="P:regulation of DNA-templated transcription"/>
    <property type="evidence" value="ECO:0007669"/>
    <property type="project" value="InterPro"/>
</dbReference>
<gene>
    <name evidence="8" type="ORF">CP970_07870</name>
</gene>
<keyword evidence="2" id="KW-0805">Transcription regulation</keyword>
<dbReference type="CDD" id="cd06170">
    <property type="entry name" value="LuxR_C_like"/>
    <property type="match status" value="1"/>
</dbReference>
<evidence type="ECO:0000256" key="2">
    <source>
        <dbReference type="ARBA" id="ARBA00023015"/>
    </source>
</evidence>
<name>A0A5J6GQA1_STRKN</name>
<accession>A0A5J6GQA1</accession>
<dbReference type="OrthoDB" id="9808843at2"/>
<evidence type="ECO:0000256" key="4">
    <source>
        <dbReference type="ARBA" id="ARBA00023163"/>
    </source>
</evidence>
<evidence type="ECO:0000259" key="6">
    <source>
        <dbReference type="PROSITE" id="PS50043"/>
    </source>
</evidence>
<dbReference type="Pfam" id="PF00072">
    <property type="entry name" value="Response_reg"/>
    <property type="match status" value="1"/>
</dbReference>
<dbReference type="Proteomes" id="UP000325529">
    <property type="component" value="Chromosome"/>
</dbReference>
<dbReference type="PROSITE" id="PS00622">
    <property type="entry name" value="HTH_LUXR_1"/>
    <property type="match status" value="1"/>
</dbReference>
<dbReference type="InterPro" id="IPR011006">
    <property type="entry name" value="CheY-like_superfamily"/>
</dbReference>
<feature type="domain" description="Response regulatory" evidence="7">
    <location>
        <begin position="5"/>
        <end position="121"/>
    </location>
</feature>
<keyword evidence="1 5" id="KW-0597">Phosphoprotein</keyword>
<feature type="modified residue" description="4-aspartylphosphate" evidence="5">
    <location>
        <position position="56"/>
    </location>
</feature>
<keyword evidence="3 8" id="KW-0238">DNA-binding</keyword>
<organism evidence="8 9">
    <name type="scientific">Streptomyces kanamyceticus</name>
    <dbReference type="NCBI Taxonomy" id="1967"/>
    <lineage>
        <taxon>Bacteria</taxon>
        <taxon>Bacillati</taxon>
        <taxon>Actinomycetota</taxon>
        <taxon>Actinomycetes</taxon>
        <taxon>Kitasatosporales</taxon>
        <taxon>Streptomycetaceae</taxon>
        <taxon>Streptomyces</taxon>
    </lineage>
</organism>
<dbReference type="InterPro" id="IPR016032">
    <property type="entry name" value="Sig_transdc_resp-reg_C-effctor"/>
</dbReference>
<evidence type="ECO:0000256" key="1">
    <source>
        <dbReference type="ARBA" id="ARBA00022553"/>
    </source>
</evidence>
<proteinExistence type="predicted"/>
<dbReference type="SMART" id="SM00421">
    <property type="entry name" value="HTH_LUXR"/>
    <property type="match status" value="1"/>
</dbReference>
<evidence type="ECO:0000259" key="7">
    <source>
        <dbReference type="PROSITE" id="PS50110"/>
    </source>
</evidence>
<dbReference type="InterPro" id="IPR039420">
    <property type="entry name" value="WalR-like"/>
</dbReference>
<reference evidence="8 9" key="1">
    <citation type="submission" date="2017-09" db="EMBL/GenBank/DDBJ databases">
        <authorList>
            <person name="Lee N."/>
            <person name="Cho B.-K."/>
        </authorList>
    </citation>
    <scope>NUCLEOTIDE SEQUENCE [LARGE SCALE GENOMIC DNA]</scope>
    <source>
        <strain evidence="8 9">ATCC 12853</strain>
    </source>
</reference>
<dbReference type="SMART" id="SM00448">
    <property type="entry name" value="REC"/>
    <property type="match status" value="1"/>
</dbReference>
<dbReference type="InterPro" id="IPR058245">
    <property type="entry name" value="NreC/VraR/RcsB-like_REC"/>
</dbReference>
<evidence type="ECO:0000256" key="5">
    <source>
        <dbReference type="PROSITE-ProRule" id="PRU00169"/>
    </source>
</evidence>
<evidence type="ECO:0000313" key="8">
    <source>
        <dbReference type="EMBL" id="QEU97173.1"/>
    </source>
</evidence>
<dbReference type="KEGG" id="ska:CP970_07870"/>
<dbReference type="PRINTS" id="PR00038">
    <property type="entry name" value="HTHLUXR"/>
</dbReference>
<dbReference type="InterPro" id="IPR000792">
    <property type="entry name" value="Tscrpt_reg_LuxR_C"/>
</dbReference>
<dbReference type="PROSITE" id="PS50110">
    <property type="entry name" value="RESPONSE_REGULATORY"/>
    <property type="match status" value="1"/>
</dbReference>